<proteinExistence type="predicted"/>
<gene>
    <name evidence="1" type="ORF">NF557_00495</name>
</gene>
<evidence type="ECO:0000313" key="1">
    <source>
        <dbReference type="EMBL" id="USQ76447.1"/>
    </source>
</evidence>
<organism evidence="1 2">
    <name type="scientific">Ornithinimicrobium cryptoxanthini</name>
    <dbReference type="NCBI Taxonomy" id="2934161"/>
    <lineage>
        <taxon>Bacteria</taxon>
        <taxon>Bacillati</taxon>
        <taxon>Actinomycetota</taxon>
        <taxon>Actinomycetes</taxon>
        <taxon>Micrococcales</taxon>
        <taxon>Ornithinimicrobiaceae</taxon>
        <taxon>Ornithinimicrobium</taxon>
    </lineage>
</organism>
<reference evidence="1" key="1">
    <citation type="submission" date="2022-06" db="EMBL/GenBank/DDBJ databases">
        <title>Ornithinimicrobium JY.X270.</title>
        <authorList>
            <person name="Huang Y."/>
        </authorList>
    </citation>
    <scope>NUCLEOTIDE SEQUENCE</scope>
    <source>
        <strain evidence="1">JY.X270</strain>
    </source>
</reference>
<sequence>MDIVEQELATVEQADAYQSDDLLIVRLSGEKPTACHIVSIEQALTDVEPPAFAVRMRINPLARCMQQVADYEAVQAFRIGGPRPEVVVHHSGGELRVAVTQLQVERRTSLDPSFPFPGGVFDEQPAEAFGYSRSYDPAEAIRDAIEKLPTRGADIPDWLNTYTVGAMVVEIGGIGGFNHLKVTVRG</sequence>
<accession>A0ABY4YI60</accession>
<name>A0ABY4YI60_9MICO</name>
<protein>
    <submittedName>
        <fullName evidence="1">Uncharacterized protein</fullName>
    </submittedName>
</protein>
<dbReference type="EMBL" id="CP099490">
    <property type="protein sequence ID" value="USQ76447.1"/>
    <property type="molecule type" value="Genomic_DNA"/>
</dbReference>
<keyword evidence="2" id="KW-1185">Reference proteome</keyword>
<dbReference type="RefSeq" id="WP_252621145.1">
    <property type="nucleotide sequence ID" value="NZ_CP099490.1"/>
</dbReference>
<dbReference type="Proteomes" id="UP001056535">
    <property type="component" value="Chromosome"/>
</dbReference>
<evidence type="ECO:0000313" key="2">
    <source>
        <dbReference type="Proteomes" id="UP001056535"/>
    </source>
</evidence>